<evidence type="ECO:0000256" key="4">
    <source>
        <dbReference type="ARBA" id="ARBA00022729"/>
    </source>
</evidence>
<gene>
    <name evidence="8" type="ordered locus">P9303_29281</name>
</gene>
<dbReference type="PRINTS" id="PR00690">
    <property type="entry name" value="ADHESNFAMILY"/>
</dbReference>
<dbReference type="PRINTS" id="PR00691">
    <property type="entry name" value="ADHESINB"/>
</dbReference>
<keyword evidence="2 5" id="KW-0813">Transport</keyword>
<dbReference type="GO" id="GO:0030001">
    <property type="term" value="P:metal ion transport"/>
    <property type="evidence" value="ECO:0007669"/>
    <property type="project" value="InterPro"/>
</dbReference>
<comment type="subcellular location">
    <subcellularLocation>
        <location evidence="1">Cell envelope</location>
    </subcellularLocation>
</comment>
<dbReference type="BioCyc" id="PMAR59922:G1G80-2569-MONOMER"/>
<dbReference type="RefSeq" id="WP_011827496.1">
    <property type="nucleotide sequence ID" value="NC_008820.1"/>
</dbReference>
<organism evidence="8 9">
    <name type="scientific">Prochlorococcus marinus (strain MIT 9303)</name>
    <dbReference type="NCBI Taxonomy" id="59922"/>
    <lineage>
        <taxon>Bacteria</taxon>
        <taxon>Bacillati</taxon>
        <taxon>Cyanobacteriota</taxon>
        <taxon>Cyanophyceae</taxon>
        <taxon>Synechococcales</taxon>
        <taxon>Prochlorococcaceae</taxon>
        <taxon>Prochlorococcus</taxon>
    </lineage>
</organism>
<dbReference type="Proteomes" id="UP000002274">
    <property type="component" value="Chromosome"/>
</dbReference>
<feature type="chain" id="PRO_5002642705" evidence="7">
    <location>
        <begin position="31"/>
        <end position="326"/>
    </location>
</feature>
<evidence type="ECO:0000313" key="9">
    <source>
        <dbReference type="Proteomes" id="UP000002274"/>
    </source>
</evidence>
<dbReference type="AlphaFoldDB" id="A2CDU8"/>
<dbReference type="GO" id="GO:0007155">
    <property type="term" value="P:cell adhesion"/>
    <property type="evidence" value="ECO:0007669"/>
    <property type="project" value="InterPro"/>
</dbReference>
<dbReference type="STRING" id="59922.P9303_29281"/>
<dbReference type="PANTHER" id="PTHR42953:SF1">
    <property type="entry name" value="METAL-BINDING PROTEIN HI_0362-RELATED"/>
    <property type="match status" value="1"/>
</dbReference>
<dbReference type="PANTHER" id="PTHR42953">
    <property type="entry name" value="HIGH-AFFINITY ZINC UPTAKE SYSTEM PROTEIN ZNUA-RELATED"/>
    <property type="match status" value="1"/>
</dbReference>
<dbReference type="InterPro" id="IPR050492">
    <property type="entry name" value="Bact_metal-bind_prot9"/>
</dbReference>
<keyword evidence="3" id="KW-0479">Metal-binding</keyword>
<evidence type="ECO:0000256" key="2">
    <source>
        <dbReference type="ARBA" id="ARBA00022448"/>
    </source>
</evidence>
<accession>A2CDU8</accession>
<protein>
    <submittedName>
        <fullName evidence="8">ABC transporter, substrate binding protein, possibly Mn</fullName>
    </submittedName>
</protein>
<reference evidence="8 9" key="1">
    <citation type="journal article" date="2007" name="PLoS Genet.">
        <title>Patterns and implications of gene gain and loss in the evolution of Prochlorococcus.</title>
        <authorList>
            <person name="Kettler G.C."/>
            <person name="Martiny A.C."/>
            <person name="Huang K."/>
            <person name="Zucker J."/>
            <person name="Coleman M.L."/>
            <person name="Rodrigue S."/>
            <person name="Chen F."/>
            <person name="Lapidus A."/>
            <person name="Ferriera S."/>
            <person name="Johnson J."/>
            <person name="Steglich C."/>
            <person name="Church G.M."/>
            <person name="Richardson P."/>
            <person name="Chisholm S.W."/>
        </authorList>
    </citation>
    <scope>NUCLEOTIDE SEQUENCE [LARGE SCALE GENOMIC DNA]</scope>
    <source>
        <strain evidence="8 9">MIT 9303</strain>
    </source>
</reference>
<evidence type="ECO:0000256" key="5">
    <source>
        <dbReference type="RuleBase" id="RU003512"/>
    </source>
</evidence>
<dbReference type="GO" id="GO:0046872">
    <property type="term" value="F:metal ion binding"/>
    <property type="evidence" value="ECO:0007669"/>
    <property type="project" value="UniProtKB-KW"/>
</dbReference>
<dbReference type="Gene3D" id="3.40.50.1980">
    <property type="entry name" value="Nitrogenase molybdenum iron protein domain"/>
    <property type="match status" value="2"/>
</dbReference>
<sequence length="326" mass="34332">MASARRITPSAINALLVLATVSATPVSAQASQPTVVAIDGVLCDLTRTLVASDAKVVCLIQPGSDPHNYRLKPSDRQALSSASLVLHNGYNLTPSANKISGSTKVVAVAEKAIPTTDHANHDNGHAEHGAHDHDESDPHVWHDPANSAAMVTVIAERLAPVLPATQQAALAARAAEAINVLNAVGDWGGNQFATIPENQRVLVSEHKAYSYLTNRYGLRQITMLDSFTTGGVLRPSSLRTITAEVQGSGAQTLFPESLPVSKTLRRISRSTGLPVYTSPLFADGLAPDRSTVGTATLNICTVVQGQGGQCDQAAADELMARWSAIR</sequence>
<dbReference type="EMBL" id="CP000554">
    <property type="protein sequence ID" value="ABM79658.1"/>
    <property type="molecule type" value="Genomic_DNA"/>
</dbReference>
<dbReference type="Pfam" id="PF01297">
    <property type="entry name" value="ZnuA"/>
    <property type="match status" value="1"/>
</dbReference>
<evidence type="ECO:0000313" key="8">
    <source>
        <dbReference type="EMBL" id="ABM79658.1"/>
    </source>
</evidence>
<dbReference type="HOGENOM" id="CLU_016838_1_1_3"/>
<evidence type="ECO:0000256" key="6">
    <source>
        <dbReference type="SAM" id="MobiDB-lite"/>
    </source>
</evidence>
<evidence type="ECO:0000256" key="1">
    <source>
        <dbReference type="ARBA" id="ARBA00004196"/>
    </source>
</evidence>
<evidence type="ECO:0000256" key="3">
    <source>
        <dbReference type="ARBA" id="ARBA00022723"/>
    </source>
</evidence>
<dbReference type="GO" id="GO:0030313">
    <property type="term" value="C:cell envelope"/>
    <property type="evidence" value="ECO:0007669"/>
    <property type="project" value="UniProtKB-SubCell"/>
</dbReference>
<feature type="region of interest" description="Disordered" evidence="6">
    <location>
        <begin position="115"/>
        <end position="142"/>
    </location>
</feature>
<dbReference type="SUPFAM" id="SSF53807">
    <property type="entry name" value="Helical backbone' metal receptor"/>
    <property type="match status" value="1"/>
</dbReference>
<feature type="compositionally biased region" description="Basic and acidic residues" evidence="6">
    <location>
        <begin position="118"/>
        <end position="142"/>
    </location>
</feature>
<comment type="similarity">
    <text evidence="5">Belongs to the bacterial solute-binding protein 9 family.</text>
</comment>
<dbReference type="InterPro" id="IPR006127">
    <property type="entry name" value="ZnuA-like"/>
</dbReference>
<keyword evidence="4 7" id="KW-0732">Signal</keyword>
<dbReference type="KEGG" id="pmf:P9303_29281"/>
<proteinExistence type="inferred from homology"/>
<dbReference type="InterPro" id="IPR006129">
    <property type="entry name" value="AdhesinB"/>
</dbReference>
<name>A2CDU8_PROM3</name>
<evidence type="ECO:0000256" key="7">
    <source>
        <dbReference type="SAM" id="SignalP"/>
    </source>
</evidence>
<feature type="signal peptide" evidence="7">
    <location>
        <begin position="1"/>
        <end position="30"/>
    </location>
</feature>
<dbReference type="InterPro" id="IPR006128">
    <property type="entry name" value="Lipoprotein_PsaA-like"/>
</dbReference>